<sequence>MMLARILFSCFLVLLLAGKIYALPRVIEVYRNGVFIVEEFEVKEGENTLPLLARISLEEIEFLSREGAPKLVNISLTEVEPEGELFNRLKELREREKELAAREKELLAELTLLEEGIKHSQEALPAAEFEKYLALRERLNAEREKVQKERVALKEEINKLSARVSGEKVSALLVWAAEGGRLWVRYPAPRWLTFKDHYTFCLETSRKSLKIAPQFLVTQKSGRVLGPLELRFYPRSRAVGAVAPPPFSPWVISEGLVPPPRVLLGKAASALKKLKPPRVEREVAGSAYWERLSIKGVRLVPGRNVIPLPVETLAVDRVTLEVPLYAVCAAYFRADFTPDRSLPRLSAQLYLDGSFVGRAWLGPFSPGQKARIYFGVAELIEVKQEVLKDITGDSFWGKEVQEKVTRTTIINHYPRRVFVEVRDRIPVSHRKEIKIEAEADPPWDKRKPDGEVSWAFFLAPEEKKTLVLSIKIKRPSQKD</sequence>
<dbReference type="Pfam" id="PF13598">
    <property type="entry name" value="DUF4139"/>
    <property type="match status" value="1"/>
</dbReference>
<reference evidence="3" key="1">
    <citation type="journal article" date="2020" name="mSystems">
        <title>Genome- and Community-Level Interaction Insights into Carbon Utilization and Element Cycling Functions of Hydrothermarchaeota in Hydrothermal Sediment.</title>
        <authorList>
            <person name="Zhou Z."/>
            <person name="Liu Y."/>
            <person name="Xu W."/>
            <person name="Pan J."/>
            <person name="Luo Z.H."/>
            <person name="Li M."/>
        </authorList>
    </citation>
    <scope>NUCLEOTIDE SEQUENCE [LARGE SCALE GENOMIC DNA]</scope>
    <source>
        <strain evidence="3">HyVt-533</strain>
    </source>
</reference>
<evidence type="ECO:0000256" key="1">
    <source>
        <dbReference type="SAM" id="Coils"/>
    </source>
</evidence>
<evidence type="ECO:0000313" key="3">
    <source>
        <dbReference type="EMBL" id="HHI97063.1"/>
    </source>
</evidence>
<dbReference type="PANTHER" id="PTHR31005">
    <property type="entry name" value="DUF4139 DOMAIN-CONTAINING PROTEIN"/>
    <property type="match status" value="1"/>
</dbReference>
<dbReference type="InterPro" id="IPR011935">
    <property type="entry name" value="CHP02231"/>
</dbReference>
<dbReference type="PANTHER" id="PTHR31005:SF8">
    <property type="entry name" value="DUF4139 DOMAIN-CONTAINING PROTEIN"/>
    <property type="match status" value="1"/>
</dbReference>
<accession>A0A7V5NZG1</accession>
<dbReference type="AlphaFoldDB" id="A0A7V5NZG1"/>
<keyword evidence="1" id="KW-0175">Coiled coil</keyword>
<gene>
    <name evidence="3" type="ORF">ENJ96_04355</name>
</gene>
<comment type="caution">
    <text evidence="3">The sequence shown here is derived from an EMBL/GenBank/DDBJ whole genome shotgun (WGS) entry which is preliminary data.</text>
</comment>
<dbReference type="Proteomes" id="UP000886101">
    <property type="component" value="Unassembled WGS sequence"/>
</dbReference>
<protein>
    <submittedName>
        <fullName evidence="3">DUF4139 domain-containing protein</fullName>
    </submittedName>
</protein>
<dbReference type="InterPro" id="IPR037291">
    <property type="entry name" value="DUF4139"/>
</dbReference>
<feature type="domain" description="DUF4139" evidence="2">
    <location>
        <begin position="198"/>
        <end position="475"/>
    </location>
</feature>
<feature type="coiled-coil region" evidence="1">
    <location>
        <begin position="89"/>
        <end position="163"/>
    </location>
</feature>
<name>A0A7V5NZG1_9BACT</name>
<proteinExistence type="predicted"/>
<evidence type="ECO:0000259" key="2">
    <source>
        <dbReference type="Pfam" id="PF13598"/>
    </source>
</evidence>
<organism evidence="3">
    <name type="scientific">Thermodesulfatator atlanticus</name>
    <dbReference type="NCBI Taxonomy" id="501497"/>
    <lineage>
        <taxon>Bacteria</taxon>
        <taxon>Pseudomonadati</taxon>
        <taxon>Thermodesulfobacteriota</taxon>
        <taxon>Thermodesulfobacteria</taxon>
        <taxon>Thermodesulfobacteriales</taxon>
        <taxon>Thermodesulfatatoraceae</taxon>
        <taxon>Thermodesulfatator</taxon>
    </lineage>
</organism>
<dbReference type="EMBL" id="DROK01000131">
    <property type="protein sequence ID" value="HHI97063.1"/>
    <property type="molecule type" value="Genomic_DNA"/>
</dbReference>